<dbReference type="GO" id="GO:0015658">
    <property type="term" value="F:branched-chain amino acid transmembrane transporter activity"/>
    <property type="evidence" value="ECO:0007669"/>
    <property type="project" value="TreeGrafter"/>
</dbReference>
<dbReference type="PROSITE" id="PS00211">
    <property type="entry name" value="ABC_TRANSPORTER_1"/>
    <property type="match status" value="1"/>
</dbReference>
<keyword evidence="5 8" id="KW-0067">ATP-binding</keyword>
<dbReference type="AlphaFoldDB" id="A0A841LTM4"/>
<dbReference type="SUPFAM" id="SSF52540">
    <property type="entry name" value="P-loop containing nucleoside triphosphate hydrolases"/>
    <property type="match status" value="1"/>
</dbReference>
<gene>
    <name evidence="8" type="ORF">FHS77_002018</name>
</gene>
<accession>A0A841LTM4</accession>
<feature type="domain" description="ABC transporter" evidence="7">
    <location>
        <begin position="3"/>
        <end position="227"/>
    </location>
</feature>
<proteinExistence type="inferred from homology"/>
<evidence type="ECO:0000256" key="3">
    <source>
        <dbReference type="ARBA" id="ARBA00022448"/>
    </source>
</evidence>
<dbReference type="SMART" id="SM00382">
    <property type="entry name" value="AAA"/>
    <property type="match status" value="1"/>
</dbReference>
<dbReference type="PROSITE" id="PS50893">
    <property type="entry name" value="ABC_TRANSPORTER_2"/>
    <property type="match status" value="1"/>
</dbReference>
<protein>
    <submittedName>
        <fullName evidence="8">Branched-chain amino acid transport system ATP-binding protein</fullName>
    </submittedName>
</protein>
<sequence>MLLQIEQLETFYGASQALFGVDLSIAKGEVLALMGRNGMGKTTTISSVFGLNPAKRGKVVFNGTDITKQKPYKIARLGLGLVPEGRRCFPNLTVNENLLASARHGEWTIEGVRKLFPRLEERGQQSAQTLSGGEQQMLAVGRALMTNPELIVLDEATEGLAPVIRQEIWKAIRALKNTGQSIIVVDKTLSELLPVADQCVILEKGVTVWRGTPDNLDADVQERYLGV</sequence>
<name>A0A841LTM4_9HYPH</name>
<dbReference type="InterPro" id="IPR027417">
    <property type="entry name" value="P-loop_NTPase"/>
</dbReference>
<evidence type="ECO:0000256" key="2">
    <source>
        <dbReference type="ARBA" id="ARBA00005417"/>
    </source>
</evidence>
<dbReference type="GO" id="GO:0005886">
    <property type="term" value="C:plasma membrane"/>
    <property type="evidence" value="ECO:0007669"/>
    <property type="project" value="UniProtKB-SubCell"/>
</dbReference>
<dbReference type="InterPro" id="IPR003439">
    <property type="entry name" value="ABC_transporter-like_ATP-bd"/>
</dbReference>
<reference evidence="8 9" key="1">
    <citation type="submission" date="2020-08" db="EMBL/GenBank/DDBJ databases">
        <title>Genomic Encyclopedia of Type Strains, Phase IV (KMG-IV): sequencing the most valuable type-strain genomes for metagenomic binning, comparative biology and taxonomic classification.</title>
        <authorList>
            <person name="Goeker M."/>
        </authorList>
    </citation>
    <scope>NUCLEOTIDE SEQUENCE [LARGE SCALE GENOMIC DNA]</scope>
    <source>
        <strain evidence="8 9">DSM 22336</strain>
    </source>
</reference>
<evidence type="ECO:0000256" key="6">
    <source>
        <dbReference type="ARBA" id="ARBA00022970"/>
    </source>
</evidence>
<comment type="caution">
    <text evidence="8">The sequence shown here is derived from an EMBL/GenBank/DDBJ whole genome shotgun (WGS) entry which is preliminary data.</text>
</comment>
<dbReference type="Gene3D" id="3.40.50.300">
    <property type="entry name" value="P-loop containing nucleotide triphosphate hydrolases"/>
    <property type="match status" value="1"/>
</dbReference>
<dbReference type="GO" id="GO:0005524">
    <property type="term" value="F:ATP binding"/>
    <property type="evidence" value="ECO:0007669"/>
    <property type="project" value="UniProtKB-KW"/>
</dbReference>
<keyword evidence="4" id="KW-0547">Nucleotide-binding</keyword>
<dbReference type="InterPro" id="IPR003593">
    <property type="entry name" value="AAA+_ATPase"/>
</dbReference>
<evidence type="ECO:0000256" key="1">
    <source>
        <dbReference type="ARBA" id="ARBA00004533"/>
    </source>
</evidence>
<evidence type="ECO:0000259" key="7">
    <source>
        <dbReference type="PROSITE" id="PS50893"/>
    </source>
</evidence>
<dbReference type="Pfam" id="PF00005">
    <property type="entry name" value="ABC_tran"/>
    <property type="match status" value="1"/>
</dbReference>
<keyword evidence="6" id="KW-0029">Amino-acid transport</keyword>
<dbReference type="PANTHER" id="PTHR43820:SF2">
    <property type="entry name" value="ABC TRANSPORTER ATP-BINDING PROTEIN"/>
    <property type="match status" value="1"/>
</dbReference>
<dbReference type="GO" id="GO:0016887">
    <property type="term" value="F:ATP hydrolysis activity"/>
    <property type="evidence" value="ECO:0007669"/>
    <property type="project" value="InterPro"/>
</dbReference>
<keyword evidence="3" id="KW-0813">Transport</keyword>
<dbReference type="EMBL" id="JACIIU010000008">
    <property type="protein sequence ID" value="MBB6261463.1"/>
    <property type="molecule type" value="Genomic_DNA"/>
</dbReference>
<dbReference type="Proteomes" id="UP000555393">
    <property type="component" value="Unassembled WGS sequence"/>
</dbReference>
<organism evidence="8 9">
    <name type="scientific">Paenochrobactrum gallinarii</name>
    <dbReference type="NCBI Taxonomy" id="643673"/>
    <lineage>
        <taxon>Bacteria</taxon>
        <taxon>Pseudomonadati</taxon>
        <taxon>Pseudomonadota</taxon>
        <taxon>Alphaproteobacteria</taxon>
        <taxon>Hyphomicrobiales</taxon>
        <taxon>Brucellaceae</taxon>
        <taxon>Paenochrobactrum</taxon>
    </lineage>
</organism>
<evidence type="ECO:0000256" key="5">
    <source>
        <dbReference type="ARBA" id="ARBA00022840"/>
    </source>
</evidence>
<evidence type="ECO:0000256" key="4">
    <source>
        <dbReference type="ARBA" id="ARBA00022741"/>
    </source>
</evidence>
<dbReference type="InterPro" id="IPR017871">
    <property type="entry name" value="ABC_transporter-like_CS"/>
</dbReference>
<dbReference type="InterPro" id="IPR052156">
    <property type="entry name" value="BCAA_Transport_ATP-bd_LivF"/>
</dbReference>
<comment type="similarity">
    <text evidence="2">Belongs to the ABC transporter superfamily.</text>
</comment>
<dbReference type="CDD" id="cd03224">
    <property type="entry name" value="ABC_TM1139_LivF_branched"/>
    <property type="match status" value="1"/>
</dbReference>
<dbReference type="GO" id="GO:0015807">
    <property type="term" value="P:L-amino acid transport"/>
    <property type="evidence" value="ECO:0007669"/>
    <property type="project" value="TreeGrafter"/>
</dbReference>
<dbReference type="PANTHER" id="PTHR43820">
    <property type="entry name" value="HIGH-AFFINITY BRANCHED-CHAIN AMINO ACID TRANSPORT ATP-BINDING PROTEIN LIVF"/>
    <property type="match status" value="1"/>
</dbReference>
<evidence type="ECO:0000313" key="8">
    <source>
        <dbReference type="EMBL" id="MBB6261463.1"/>
    </source>
</evidence>
<comment type="subcellular location">
    <subcellularLocation>
        <location evidence="1">Cell inner membrane</location>
    </subcellularLocation>
</comment>
<evidence type="ECO:0000313" key="9">
    <source>
        <dbReference type="Proteomes" id="UP000555393"/>
    </source>
</evidence>
<keyword evidence="9" id="KW-1185">Reference proteome</keyword>
<dbReference type="RefSeq" id="WP_184222829.1">
    <property type="nucleotide sequence ID" value="NZ_JACIIU010000008.1"/>
</dbReference>